<feature type="binding site" evidence="5">
    <location>
        <position position="97"/>
    </location>
    <ligand>
        <name>S-adenosyl-L-methionine</name>
        <dbReference type="ChEBI" id="CHEBI:59789"/>
    </ligand>
</feature>
<comment type="pathway">
    <text evidence="5">Cofactor biosynthesis; ubiquinone biosynthesis.</text>
</comment>
<dbReference type="InterPro" id="IPR010233">
    <property type="entry name" value="UbiG_MeTrfase"/>
</dbReference>
<evidence type="ECO:0000313" key="7">
    <source>
        <dbReference type="Proteomes" id="UP000000366"/>
    </source>
</evidence>
<dbReference type="UniPathway" id="UPA00232"/>
<gene>
    <name evidence="5" type="primary">ubiG</name>
    <name evidence="6" type="ordered locus">Mpe_A2236</name>
</gene>
<dbReference type="FunFam" id="3.40.50.150:FF:000028">
    <property type="entry name" value="Ubiquinone biosynthesis O-methyltransferase"/>
    <property type="match status" value="1"/>
</dbReference>
<dbReference type="EMBL" id="CP000555">
    <property type="protein sequence ID" value="ABM95192.1"/>
    <property type="molecule type" value="Genomic_DNA"/>
</dbReference>
<comment type="catalytic activity">
    <reaction evidence="5">
        <text>a 3-demethylubiquinol + S-adenosyl-L-methionine = a ubiquinol + S-adenosyl-L-homocysteine + H(+)</text>
        <dbReference type="Rhea" id="RHEA:44380"/>
        <dbReference type="Rhea" id="RHEA-COMP:9566"/>
        <dbReference type="Rhea" id="RHEA-COMP:10914"/>
        <dbReference type="ChEBI" id="CHEBI:15378"/>
        <dbReference type="ChEBI" id="CHEBI:17976"/>
        <dbReference type="ChEBI" id="CHEBI:57856"/>
        <dbReference type="ChEBI" id="CHEBI:59789"/>
        <dbReference type="ChEBI" id="CHEBI:84422"/>
        <dbReference type="EC" id="2.1.1.64"/>
    </reaction>
</comment>
<keyword evidence="3 5" id="KW-0831">Ubiquinone biosynthesis</keyword>
<evidence type="ECO:0000256" key="2">
    <source>
        <dbReference type="ARBA" id="ARBA00022679"/>
    </source>
</evidence>
<dbReference type="GO" id="GO:0061542">
    <property type="term" value="F:3-demethylubiquinol 3-O-methyltransferase activity"/>
    <property type="evidence" value="ECO:0007669"/>
    <property type="project" value="UniProtKB-UniRule"/>
</dbReference>
<keyword evidence="4 5" id="KW-0949">S-adenosyl-L-methionine</keyword>
<dbReference type="EC" id="2.1.1.222" evidence="5"/>
<dbReference type="HOGENOM" id="CLU_042432_5_0_4"/>
<keyword evidence="7" id="KW-1185">Reference proteome</keyword>
<sequence>MFLRAISSAYHPLMTTNDASAMNADPQELAKFGDLAHRWWDPESEFRPLHQINPLRLEWLAKLAGGLQGKRVLDVGCGGGILSDAMARQGAEVLGIDLSSKALKVAQLHALEVATPSVQYREIAAEALAAEQPGRYDVVTCMEMLEHVPDPSSIVQACAALVRPGGHVFFSTLNRNPKAFLFAIVGAEYLLKLLPRGTHEYARFIRPSELARWCREADLDVSATRGMEYNPVTRRYWLSADTSVNYLFGCRRA</sequence>
<dbReference type="GO" id="GO:0102208">
    <property type="term" value="F:2-polyprenyl-6-hydroxyphenol methylase activity"/>
    <property type="evidence" value="ECO:0007669"/>
    <property type="project" value="UniProtKB-EC"/>
</dbReference>
<feature type="binding site" evidence="5">
    <location>
        <position position="76"/>
    </location>
    <ligand>
        <name>S-adenosyl-L-methionine</name>
        <dbReference type="ChEBI" id="CHEBI:59789"/>
    </ligand>
</feature>
<dbReference type="eggNOG" id="COG2227">
    <property type="taxonomic scope" value="Bacteria"/>
</dbReference>
<keyword evidence="6" id="KW-0830">Ubiquinone</keyword>
<evidence type="ECO:0000313" key="6">
    <source>
        <dbReference type="EMBL" id="ABM95192.1"/>
    </source>
</evidence>
<dbReference type="EC" id="2.1.1.64" evidence="5"/>
<dbReference type="AlphaFoldDB" id="A2SI03"/>
<comment type="function">
    <text evidence="5">O-methyltransferase that catalyzes the 2 O-methylation steps in the ubiquinone biosynthetic pathway.</text>
</comment>
<comment type="similarity">
    <text evidence="5">Belongs to the methyltransferase superfamily. UbiG/COQ3 family.</text>
</comment>
<dbReference type="Pfam" id="PF13489">
    <property type="entry name" value="Methyltransf_23"/>
    <property type="match status" value="1"/>
</dbReference>
<evidence type="ECO:0000256" key="5">
    <source>
        <dbReference type="HAMAP-Rule" id="MF_00472"/>
    </source>
</evidence>
<dbReference type="PANTHER" id="PTHR43464:SF19">
    <property type="entry name" value="UBIQUINONE BIOSYNTHESIS O-METHYLTRANSFERASE, MITOCHONDRIAL"/>
    <property type="match status" value="1"/>
</dbReference>
<dbReference type="Proteomes" id="UP000000366">
    <property type="component" value="Chromosome"/>
</dbReference>
<accession>A2SI03</accession>
<dbReference type="GO" id="GO:0032259">
    <property type="term" value="P:methylation"/>
    <property type="evidence" value="ECO:0007669"/>
    <property type="project" value="UniProtKB-KW"/>
</dbReference>
<dbReference type="Gene3D" id="3.40.50.150">
    <property type="entry name" value="Vaccinia Virus protein VP39"/>
    <property type="match status" value="1"/>
</dbReference>
<name>A2SI03_METPP</name>
<dbReference type="InterPro" id="IPR029063">
    <property type="entry name" value="SAM-dependent_MTases_sf"/>
</dbReference>
<feature type="binding site" evidence="5">
    <location>
        <position position="142"/>
    </location>
    <ligand>
        <name>S-adenosyl-L-methionine</name>
        <dbReference type="ChEBI" id="CHEBI:59789"/>
    </ligand>
</feature>
<dbReference type="GO" id="GO:0010420">
    <property type="term" value="F:polyprenyldihydroxybenzoate methyltransferase activity"/>
    <property type="evidence" value="ECO:0007669"/>
    <property type="project" value="InterPro"/>
</dbReference>
<evidence type="ECO:0000256" key="3">
    <source>
        <dbReference type="ARBA" id="ARBA00022688"/>
    </source>
</evidence>
<dbReference type="HAMAP" id="MF_00472">
    <property type="entry name" value="UbiG"/>
    <property type="match status" value="1"/>
</dbReference>
<keyword evidence="1 5" id="KW-0489">Methyltransferase</keyword>
<reference evidence="6 7" key="1">
    <citation type="journal article" date="2007" name="J. Bacteriol.">
        <title>Whole-genome analysis of the methyl tert-butyl ether-degrading beta-proteobacterium Methylibium petroleiphilum PM1.</title>
        <authorList>
            <person name="Kane S.R."/>
            <person name="Chakicherla A.Y."/>
            <person name="Chain P.S.G."/>
            <person name="Schmidt R."/>
            <person name="Shin M.W."/>
            <person name="Legler T.C."/>
            <person name="Scow K.M."/>
            <person name="Larimer F.W."/>
            <person name="Lucas S.M."/>
            <person name="Richardson P.M."/>
            <person name="Hristova K.R."/>
        </authorList>
    </citation>
    <scope>NUCLEOTIDE SEQUENCE [LARGE SCALE GENOMIC DNA]</scope>
    <source>
        <strain evidence="7">ATCC BAA-1232 / LMG 22953 / PM1</strain>
    </source>
</reference>
<dbReference type="PANTHER" id="PTHR43464">
    <property type="entry name" value="METHYLTRANSFERASE"/>
    <property type="match status" value="1"/>
</dbReference>
<dbReference type="SUPFAM" id="SSF53335">
    <property type="entry name" value="S-adenosyl-L-methionine-dependent methyltransferases"/>
    <property type="match status" value="1"/>
</dbReference>
<organism evidence="6 7">
    <name type="scientific">Methylibium petroleiphilum (strain ATCC BAA-1232 / LMG 22953 / PM1)</name>
    <dbReference type="NCBI Taxonomy" id="420662"/>
    <lineage>
        <taxon>Bacteria</taxon>
        <taxon>Pseudomonadati</taxon>
        <taxon>Pseudomonadota</taxon>
        <taxon>Betaproteobacteria</taxon>
        <taxon>Burkholderiales</taxon>
        <taxon>Sphaerotilaceae</taxon>
        <taxon>Methylibium</taxon>
    </lineage>
</organism>
<dbReference type="CDD" id="cd02440">
    <property type="entry name" value="AdoMet_MTases"/>
    <property type="match status" value="1"/>
</dbReference>
<proteinExistence type="inferred from homology"/>
<evidence type="ECO:0000256" key="1">
    <source>
        <dbReference type="ARBA" id="ARBA00022603"/>
    </source>
</evidence>
<feature type="binding site" evidence="5">
    <location>
        <position position="56"/>
    </location>
    <ligand>
        <name>S-adenosyl-L-methionine</name>
        <dbReference type="ChEBI" id="CHEBI:59789"/>
    </ligand>
</feature>
<dbReference type="STRING" id="420662.Mpe_A2236"/>
<comment type="catalytic activity">
    <reaction evidence="5">
        <text>a 3-(all-trans-polyprenyl)benzene-1,2-diol + S-adenosyl-L-methionine = a 2-methoxy-6-(all-trans-polyprenyl)phenol + S-adenosyl-L-homocysteine + H(+)</text>
        <dbReference type="Rhea" id="RHEA:31411"/>
        <dbReference type="Rhea" id="RHEA-COMP:9550"/>
        <dbReference type="Rhea" id="RHEA-COMP:9551"/>
        <dbReference type="ChEBI" id="CHEBI:15378"/>
        <dbReference type="ChEBI" id="CHEBI:57856"/>
        <dbReference type="ChEBI" id="CHEBI:59789"/>
        <dbReference type="ChEBI" id="CHEBI:62729"/>
        <dbReference type="ChEBI" id="CHEBI:62731"/>
        <dbReference type="EC" id="2.1.1.222"/>
    </reaction>
</comment>
<dbReference type="NCBIfam" id="TIGR01983">
    <property type="entry name" value="UbiG"/>
    <property type="match status" value="1"/>
</dbReference>
<protein>
    <recommendedName>
        <fullName evidence="5">Ubiquinone biosynthesis O-methyltransferase</fullName>
    </recommendedName>
    <alternativeName>
        <fullName evidence="5">2-polyprenyl-6-hydroxyphenol methylase</fullName>
        <ecNumber evidence="5">2.1.1.222</ecNumber>
    </alternativeName>
    <alternativeName>
        <fullName evidence="5">3-demethylubiquinone 3-O-methyltransferase</fullName>
        <ecNumber evidence="5">2.1.1.64</ecNumber>
    </alternativeName>
</protein>
<keyword evidence="2 5" id="KW-0808">Transferase</keyword>
<dbReference type="KEGG" id="mpt:Mpe_A2236"/>
<evidence type="ECO:0000256" key="4">
    <source>
        <dbReference type="ARBA" id="ARBA00022691"/>
    </source>
</evidence>